<evidence type="ECO:0000313" key="5">
    <source>
        <dbReference type="Proteomes" id="UP000183038"/>
    </source>
</evidence>
<evidence type="ECO:0000313" key="3">
    <source>
        <dbReference type="EMBL" id="SDS82708.1"/>
    </source>
</evidence>
<feature type="modified residue" description="4-aspartylphosphate" evidence="1">
    <location>
        <position position="63"/>
    </location>
</feature>
<dbReference type="InterPro" id="IPR011006">
    <property type="entry name" value="CheY-like_superfamily"/>
</dbReference>
<dbReference type="EMBL" id="LT629754">
    <property type="protein sequence ID" value="SDS82708.1"/>
    <property type="molecule type" value="Genomic_DNA"/>
</dbReference>
<dbReference type="Gene3D" id="3.40.50.2300">
    <property type="match status" value="1"/>
</dbReference>
<dbReference type="OrthoDB" id="673128at2"/>
<evidence type="ECO:0000313" key="6">
    <source>
        <dbReference type="Proteomes" id="UP000199574"/>
    </source>
</evidence>
<protein>
    <submittedName>
        <fullName evidence="4">Response regulator receiver domain-containing protein</fullName>
    </submittedName>
</protein>
<dbReference type="GO" id="GO:0000160">
    <property type="term" value="P:phosphorelay signal transduction system"/>
    <property type="evidence" value="ECO:0007669"/>
    <property type="project" value="InterPro"/>
</dbReference>
<dbReference type="SUPFAM" id="SSF52172">
    <property type="entry name" value="CheY-like"/>
    <property type="match status" value="1"/>
</dbReference>
<dbReference type="EMBL" id="FNTB01000001">
    <property type="protein sequence ID" value="SEC10191.1"/>
    <property type="molecule type" value="Genomic_DNA"/>
</dbReference>
<dbReference type="RefSeq" id="WP_071341684.1">
    <property type="nucleotide sequence ID" value="NZ_FNTB01000001.1"/>
</dbReference>
<dbReference type="PROSITE" id="PS50110">
    <property type="entry name" value="RESPONSE_REGULATORY"/>
    <property type="match status" value="1"/>
</dbReference>
<keyword evidence="6" id="KW-1185">Reference proteome</keyword>
<dbReference type="Proteomes" id="UP000199574">
    <property type="component" value="Chromosome I"/>
</dbReference>
<dbReference type="Proteomes" id="UP000183038">
    <property type="component" value="Unassembled WGS sequence"/>
</dbReference>
<feature type="domain" description="Response regulatory" evidence="2">
    <location>
        <begin position="6"/>
        <end position="133"/>
    </location>
</feature>
<dbReference type="PANTHER" id="PTHR44520:SF2">
    <property type="entry name" value="RESPONSE REGULATOR RCP1"/>
    <property type="match status" value="1"/>
</dbReference>
<proteinExistence type="predicted"/>
<dbReference type="GeneID" id="90593044"/>
<evidence type="ECO:0000313" key="4">
    <source>
        <dbReference type="EMBL" id="SEC10191.1"/>
    </source>
</evidence>
<evidence type="ECO:0000259" key="2">
    <source>
        <dbReference type="PROSITE" id="PS50110"/>
    </source>
</evidence>
<reference evidence="4 5" key="2">
    <citation type="submission" date="2016-10" db="EMBL/GenBank/DDBJ databases">
        <authorList>
            <person name="de Groot N.N."/>
        </authorList>
    </citation>
    <scope>NUCLEOTIDE SEQUENCE [LARGE SCALE GENOMIC DNA]</scope>
    <source>
        <strain evidence="4 5">MAR_2009_71</strain>
    </source>
</reference>
<reference evidence="3 6" key="1">
    <citation type="submission" date="2016-10" db="EMBL/GenBank/DDBJ databases">
        <authorList>
            <person name="Varghese N."/>
            <person name="Submissions S."/>
        </authorList>
    </citation>
    <scope>NUCLEOTIDE SEQUENCE [LARGE SCALE GENOMIC DNA]</scope>
    <source>
        <strain evidence="3 6">MAR_2009_60</strain>
    </source>
</reference>
<gene>
    <name evidence="4" type="ORF">SAMN05192540_2357</name>
    <name evidence="3" type="ORF">SAMN05192545_2148</name>
</gene>
<evidence type="ECO:0000256" key="1">
    <source>
        <dbReference type="PROSITE-ProRule" id="PRU00169"/>
    </source>
</evidence>
<dbReference type="InterPro" id="IPR001789">
    <property type="entry name" value="Sig_transdc_resp-reg_receiver"/>
</dbReference>
<name>A0A1H4PSA0_9FLAO</name>
<organism evidence="4 5">
    <name type="scientific">Maribacter dokdonensis</name>
    <dbReference type="NCBI Taxonomy" id="320912"/>
    <lineage>
        <taxon>Bacteria</taxon>
        <taxon>Pseudomonadati</taxon>
        <taxon>Bacteroidota</taxon>
        <taxon>Flavobacteriia</taxon>
        <taxon>Flavobacteriales</taxon>
        <taxon>Flavobacteriaceae</taxon>
        <taxon>Maribacter</taxon>
    </lineage>
</organism>
<dbReference type="SMART" id="SM00448">
    <property type="entry name" value="REC"/>
    <property type="match status" value="1"/>
</dbReference>
<dbReference type="InterPro" id="IPR052893">
    <property type="entry name" value="TCS_response_regulator"/>
</dbReference>
<keyword evidence="1" id="KW-0597">Phosphoprotein</keyword>
<sequence>MDTKPNILLVDDDELYLYLMEKTIQQLSKELIVTTFTDGEQAVEYIAECTAQKMELPEVIFLDINMPFLDGWGFLNEFKKLKPKIINNINIYMVSSSMRDSDIKRASHFEELTGYVVKPVNKTQLAEIFKKIYHENW</sequence>
<dbReference type="PANTHER" id="PTHR44520">
    <property type="entry name" value="RESPONSE REGULATOR RCP1-RELATED"/>
    <property type="match status" value="1"/>
</dbReference>
<dbReference type="Pfam" id="PF00072">
    <property type="entry name" value="Response_reg"/>
    <property type="match status" value="1"/>
</dbReference>
<dbReference type="AlphaFoldDB" id="A0A1H4PSA0"/>
<accession>A0A1H4PSA0</accession>